<dbReference type="GeneTree" id="ENSGT01120000271994"/>
<dbReference type="Gene3D" id="3.40.30.10">
    <property type="entry name" value="Glutaredoxin"/>
    <property type="match status" value="1"/>
</dbReference>
<sequence>MWPSWRPIGSVRLNSCRPTLLEARSVRVVVVSFGRAEGAQLWLQETGCTFEMLLDSQRQVYRSFGLGSSFSRVLKFGCLMRFSEYSVADRDFPDFPYRLLEDIYQVPRALMAVLKLSQVYLH</sequence>
<dbReference type="Pfam" id="PF13911">
    <property type="entry name" value="AhpC-TSA_2"/>
    <property type="match status" value="1"/>
</dbReference>
<dbReference type="Proteomes" id="UP000265000">
    <property type="component" value="Unplaced"/>
</dbReference>
<reference evidence="1" key="1">
    <citation type="submission" date="2025-08" db="UniProtKB">
        <authorList>
            <consortium name="Ensembl"/>
        </authorList>
    </citation>
    <scope>IDENTIFICATION</scope>
</reference>
<proteinExistence type="predicted"/>
<dbReference type="Ensembl" id="ENSFHET00000021668.1">
    <property type="protein sequence ID" value="ENSFHEP00000013987.1"/>
    <property type="gene ID" value="ENSFHEG00000015518.1"/>
</dbReference>
<evidence type="ECO:0000313" key="2">
    <source>
        <dbReference type="Proteomes" id="UP000265000"/>
    </source>
</evidence>
<protein>
    <submittedName>
        <fullName evidence="1">Uncharacterized protein</fullName>
    </submittedName>
</protein>
<organism evidence="1 2">
    <name type="scientific">Fundulus heteroclitus</name>
    <name type="common">Killifish</name>
    <name type="synonym">Mummichog</name>
    <dbReference type="NCBI Taxonomy" id="8078"/>
    <lineage>
        <taxon>Eukaryota</taxon>
        <taxon>Metazoa</taxon>
        <taxon>Chordata</taxon>
        <taxon>Craniata</taxon>
        <taxon>Vertebrata</taxon>
        <taxon>Euteleostomi</taxon>
        <taxon>Actinopterygii</taxon>
        <taxon>Neopterygii</taxon>
        <taxon>Teleostei</taxon>
        <taxon>Neoteleostei</taxon>
        <taxon>Acanthomorphata</taxon>
        <taxon>Ovalentaria</taxon>
        <taxon>Atherinomorphae</taxon>
        <taxon>Cyprinodontiformes</taxon>
        <taxon>Fundulidae</taxon>
        <taxon>Fundulus</taxon>
    </lineage>
</organism>
<dbReference type="STRING" id="8078.ENSFHEP00000013987"/>
<dbReference type="InterPro" id="IPR032801">
    <property type="entry name" value="PXL2A/B/C"/>
</dbReference>
<name>A0A3Q2PMY4_FUNHE</name>
<evidence type="ECO:0000313" key="1">
    <source>
        <dbReference type="Ensembl" id="ENSFHEP00000013987.1"/>
    </source>
</evidence>
<keyword evidence="2" id="KW-1185">Reference proteome</keyword>
<reference evidence="1" key="2">
    <citation type="submission" date="2025-09" db="UniProtKB">
        <authorList>
            <consortium name="Ensembl"/>
        </authorList>
    </citation>
    <scope>IDENTIFICATION</scope>
</reference>
<accession>A0A3Q2PMY4</accession>
<dbReference type="AlphaFoldDB" id="A0A3Q2PMY4"/>